<reference evidence="2 3" key="1">
    <citation type="submission" date="2024-09" db="EMBL/GenBank/DDBJ databases">
        <authorList>
            <person name="Sun Q."/>
            <person name="Mori K."/>
        </authorList>
    </citation>
    <scope>NUCLEOTIDE SEQUENCE [LARGE SCALE GENOMIC DNA]</scope>
    <source>
        <strain evidence="2 3">JCM 3143</strain>
    </source>
</reference>
<comment type="similarity">
    <text evidence="1">Belongs to the BtpA family.</text>
</comment>
<dbReference type="PIRSF" id="PIRSF005956">
    <property type="entry name" value="BtpA"/>
    <property type="match status" value="1"/>
</dbReference>
<evidence type="ECO:0000313" key="3">
    <source>
        <dbReference type="Proteomes" id="UP001589532"/>
    </source>
</evidence>
<protein>
    <submittedName>
        <fullName evidence="2">BtpA/SgcQ family protein</fullName>
    </submittedName>
</protein>
<dbReference type="EMBL" id="JBHMBW010000049">
    <property type="protein sequence ID" value="MFB9628630.1"/>
    <property type="molecule type" value="Genomic_DNA"/>
</dbReference>
<dbReference type="PANTHER" id="PTHR21381:SF3">
    <property type="entry name" value="SGC REGION PROTEIN SGCQ-RELATED"/>
    <property type="match status" value="1"/>
</dbReference>
<dbReference type="Pfam" id="PF03437">
    <property type="entry name" value="BtpA"/>
    <property type="match status" value="1"/>
</dbReference>
<comment type="caution">
    <text evidence="2">The sequence shown here is derived from an EMBL/GenBank/DDBJ whole genome shotgun (WGS) entry which is preliminary data.</text>
</comment>
<dbReference type="PANTHER" id="PTHR21381">
    <property type="entry name" value="ZGC:162297"/>
    <property type="match status" value="1"/>
</dbReference>
<gene>
    <name evidence="2" type="ORF">ACFFSA_36620</name>
</gene>
<evidence type="ECO:0000313" key="2">
    <source>
        <dbReference type="EMBL" id="MFB9628630.1"/>
    </source>
</evidence>
<keyword evidence="3" id="KW-1185">Reference proteome</keyword>
<dbReference type="Proteomes" id="UP001589532">
    <property type="component" value="Unassembled WGS sequence"/>
</dbReference>
<sequence>MPLTLPDKAVIACVHLLPTPGSPRYDGDLRRVYETAVCEAEIFLRHGVDALIVENARDFPWHPQSVPPETTATMAGVTREIVRMSCRPVGVAVLRNDASAAMAVAACTGAAFIRVNVHIGAAFAAQGILTGDSHRTLRLRQALRADVAVFADAGVKHSQPFAYPDLATEIRDLSGLADGVIVSGELTGVGTSVDDLDLARRTTRLPLLVGSGVTQDNLSAMYERADGFIVGSHFKIDGLAGNPVDEGRVEALMKHVRSLR</sequence>
<dbReference type="SUPFAM" id="SSF51366">
    <property type="entry name" value="Ribulose-phoshate binding barrel"/>
    <property type="match status" value="1"/>
</dbReference>
<organism evidence="2 3">
    <name type="scientific">Nonomuraea helvata</name>
    <dbReference type="NCBI Taxonomy" id="37484"/>
    <lineage>
        <taxon>Bacteria</taxon>
        <taxon>Bacillati</taxon>
        <taxon>Actinomycetota</taxon>
        <taxon>Actinomycetes</taxon>
        <taxon>Streptosporangiales</taxon>
        <taxon>Streptosporangiaceae</taxon>
        <taxon>Nonomuraea</taxon>
    </lineage>
</organism>
<proteinExistence type="inferred from homology"/>
<accession>A0ABV5SAB5</accession>
<dbReference type="NCBIfam" id="TIGR00259">
    <property type="entry name" value="thylakoid_BtpA"/>
    <property type="match status" value="1"/>
</dbReference>
<dbReference type="RefSeq" id="WP_344990595.1">
    <property type="nucleotide sequence ID" value="NZ_BAAAXV010000005.1"/>
</dbReference>
<dbReference type="InterPro" id="IPR005137">
    <property type="entry name" value="BtpA"/>
</dbReference>
<evidence type="ECO:0000256" key="1">
    <source>
        <dbReference type="ARBA" id="ARBA00006007"/>
    </source>
</evidence>
<dbReference type="InterPro" id="IPR011060">
    <property type="entry name" value="RibuloseP-bd_barrel"/>
</dbReference>
<name>A0ABV5SAB5_9ACTN</name>